<dbReference type="AlphaFoldDB" id="A0A8J6T3Y7"/>
<dbReference type="SUPFAM" id="SSF52172">
    <property type="entry name" value="CheY-like"/>
    <property type="match status" value="1"/>
</dbReference>
<evidence type="ECO:0000256" key="1">
    <source>
        <dbReference type="ARBA" id="ARBA00022553"/>
    </source>
</evidence>
<gene>
    <name evidence="4" type="ORF">H8E19_13420</name>
</gene>
<dbReference type="SMART" id="SM00448">
    <property type="entry name" value="REC"/>
    <property type="match status" value="1"/>
</dbReference>
<dbReference type="PROSITE" id="PS50110">
    <property type="entry name" value="RESPONSE_REGULATORY"/>
    <property type="match status" value="1"/>
</dbReference>
<dbReference type="Gene3D" id="3.40.50.2300">
    <property type="match status" value="1"/>
</dbReference>
<dbReference type="Proteomes" id="UP000650524">
    <property type="component" value="Unassembled WGS sequence"/>
</dbReference>
<evidence type="ECO:0000259" key="3">
    <source>
        <dbReference type="PROSITE" id="PS50110"/>
    </source>
</evidence>
<name>A0A8J6T3Y7_9DELT</name>
<dbReference type="Pfam" id="PF00072">
    <property type="entry name" value="Response_reg"/>
    <property type="match status" value="1"/>
</dbReference>
<dbReference type="GO" id="GO:0000160">
    <property type="term" value="P:phosphorelay signal transduction system"/>
    <property type="evidence" value="ECO:0007669"/>
    <property type="project" value="InterPro"/>
</dbReference>
<keyword evidence="1 2" id="KW-0597">Phosphoprotein</keyword>
<organism evidence="4 5">
    <name type="scientific">Candidatus Desulfacyla euxinica</name>
    <dbReference type="NCBI Taxonomy" id="2841693"/>
    <lineage>
        <taxon>Bacteria</taxon>
        <taxon>Deltaproteobacteria</taxon>
        <taxon>Candidatus Desulfacyla</taxon>
    </lineage>
</organism>
<proteinExistence type="predicted"/>
<dbReference type="PANTHER" id="PTHR44591">
    <property type="entry name" value="STRESS RESPONSE REGULATOR PROTEIN 1"/>
    <property type="match status" value="1"/>
</dbReference>
<comment type="caution">
    <text evidence="4">The sequence shown here is derived from an EMBL/GenBank/DDBJ whole genome shotgun (WGS) entry which is preliminary data.</text>
</comment>
<protein>
    <submittedName>
        <fullName evidence="4">Response regulator</fullName>
    </submittedName>
</protein>
<evidence type="ECO:0000313" key="4">
    <source>
        <dbReference type="EMBL" id="MBC8178400.1"/>
    </source>
</evidence>
<dbReference type="InterPro" id="IPR050595">
    <property type="entry name" value="Bact_response_regulator"/>
</dbReference>
<feature type="modified residue" description="4-aspartylphosphate" evidence="2">
    <location>
        <position position="55"/>
    </location>
</feature>
<dbReference type="InterPro" id="IPR001789">
    <property type="entry name" value="Sig_transdc_resp-reg_receiver"/>
</dbReference>
<sequence length="121" mass="13637">MERAKKVLVVDDESGIRFLLSEVLLNKGFEVSLASDGQESLNKLEQDRFDLVVTDINMPKLDGVAMLKRMKKSGRDEKIIIMTGNPTDQRLSDKELPRVESRLFKPFALENFLNVVIAATA</sequence>
<reference evidence="4 5" key="1">
    <citation type="submission" date="2020-08" db="EMBL/GenBank/DDBJ databases">
        <title>Bridging the membrane lipid divide: bacteria of the FCB group superphylum have the potential to synthesize archaeal ether lipids.</title>
        <authorList>
            <person name="Villanueva L."/>
            <person name="Von Meijenfeldt F.A.B."/>
            <person name="Westbye A.B."/>
            <person name="Yadav S."/>
            <person name="Hopmans E.C."/>
            <person name="Dutilh B.E."/>
            <person name="Sinninghe Damste J.S."/>
        </authorList>
    </citation>
    <scope>NUCLEOTIDE SEQUENCE [LARGE SCALE GENOMIC DNA]</scope>
    <source>
        <strain evidence="4">NIOZ-UU27</strain>
    </source>
</reference>
<feature type="domain" description="Response regulatory" evidence="3">
    <location>
        <begin position="6"/>
        <end position="120"/>
    </location>
</feature>
<dbReference type="EMBL" id="JACNJD010000278">
    <property type="protein sequence ID" value="MBC8178400.1"/>
    <property type="molecule type" value="Genomic_DNA"/>
</dbReference>
<evidence type="ECO:0000256" key="2">
    <source>
        <dbReference type="PROSITE-ProRule" id="PRU00169"/>
    </source>
</evidence>
<evidence type="ECO:0000313" key="5">
    <source>
        <dbReference type="Proteomes" id="UP000650524"/>
    </source>
</evidence>
<dbReference type="PANTHER" id="PTHR44591:SF3">
    <property type="entry name" value="RESPONSE REGULATORY DOMAIN-CONTAINING PROTEIN"/>
    <property type="match status" value="1"/>
</dbReference>
<accession>A0A8J6T3Y7</accession>
<dbReference type="InterPro" id="IPR011006">
    <property type="entry name" value="CheY-like_superfamily"/>
</dbReference>